<evidence type="ECO:0000256" key="5">
    <source>
        <dbReference type="ARBA" id="ARBA00023163"/>
    </source>
</evidence>
<evidence type="ECO:0000259" key="7">
    <source>
        <dbReference type="Pfam" id="PF01029"/>
    </source>
</evidence>
<keyword evidence="5 6" id="KW-0804">Transcription</keyword>
<accession>A0ABY7QV43</accession>
<keyword evidence="3 6" id="KW-0694">RNA-binding</keyword>
<dbReference type="InterPro" id="IPR006027">
    <property type="entry name" value="NusB_RsmB_TIM44"/>
</dbReference>
<dbReference type="PANTHER" id="PTHR11078">
    <property type="entry name" value="N UTILIZATION SUBSTANCE PROTEIN B-RELATED"/>
    <property type="match status" value="1"/>
</dbReference>
<evidence type="ECO:0000256" key="3">
    <source>
        <dbReference type="ARBA" id="ARBA00022884"/>
    </source>
</evidence>
<sequence>MSRKKARIGQMQLIYQIDLNGTCDDNDIDVFLENFEFKEDEVQYIQSSMPVINEHLADIDALLKDNLQGWTLERLAKVDRAILRIAVYEMLYRDDIPDEVSINEAVELAKSYGSNDSQKFINGILGSIYRSIH</sequence>
<keyword evidence="2 6" id="KW-0889">Transcription antitermination</keyword>
<evidence type="ECO:0000256" key="1">
    <source>
        <dbReference type="ARBA" id="ARBA00005952"/>
    </source>
</evidence>
<keyword evidence="4 6" id="KW-0805">Transcription regulation</keyword>
<dbReference type="EMBL" id="CP115667">
    <property type="protein sequence ID" value="WBW50592.1"/>
    <property type="molecule type" value="Genomic_DNA"/>
</dbReference>
<comment type="similarity">
    <text evidence="1 6">Belongs to the NusB family.</text>
</comment>
<evidence type="ECO:0000256" key="6">
    <source>
        <dbReference type="HAMAP-Rule" id="MF_00073"/>
    </source>
</evidence>
<dbReference type="RefSeq" id="WP_271192117.1">
    <property type="nucleotide sequence ID" value="NZ_CP115667.1"/>
</dbReference>
<comment type="function">
    <text evidence="6">Involved in transcription antitermination. Required for transcription of ribosomal RNA (rRNA) genes. Binds specifically to the boxA antiterminator sequence of the ribosomal RNA (rrn) operons.</text>
</comment>
<name>A0ABY7QV43_9FIRM</name>
<feature type="domain" description="NusB/RsmB/TIM44" evidence="7">
    <location>
        <begin position="5"/>
        <end position="130"/>
    </location>
</feature>
<evidence type="ECO:0000256" key="2">
    <source>
        <dbReference type="ARBA" id="ARBA00022814"/>
    </source>
</evidence>
<dbReference type="NCBIfam" id="TIGR01951">
    <property type="entry name" value="nusB"/>
    <property type="match status" value="1"/>
</dbReference>
<dbReference type="InterPro" id="IPR011605">
    <property type="entry name" value="NusB_fam"/>
</dbReference>
<evidence type="ECO:0000256" key="4">
    <source>
        <dbReference type="ARBA" id="ARBA00023015"/>
    </source>
</evidence>
<dbReference type="Gene3D" id="1.10.940.10">
    <property type="entry name" value="NusB-like"/>
    <property type="match status" value="1"/>
</dbReference>
<dbReference type="Pfam" id="PF01029">
    <property type="entry name" value="NusB"/>
    <property type="match status" value="1"/>
</dbReference>
<evidence type="ECO:0000313" key="9">
    <source>
        <dbReference type="Proteomes" id="UP001210339"/>
    </source>
</evidence>
<dbReference type="PANTHER" id="PTHR11078:SF3">
    <property type="entry name" value="ANTITERMINATION NUSB DOMAIN-CONTAINING PROTEIN"/>
    <property type="match status" value="1"/>
</dbReference>
<reference evidence="8 9" key="1">
    <citation type="submission" date="2023-01" db="EMBL/GenBank/DDBJ databases">
        <authorList>
            <person name="Lee S.H."/>
            <person name="Jung H.S."/>
            <person name="Yun J.U."/>
        </authorList>
    </citation>
    <scope>NUCLEOTIDE SEQUENCE [LARGE SCALE GENOMIC DNA]</scope>
    <source>
        <strain evidence="8 9">CBA3646</strain>
    </source>
</reference>
<dbReference type="Proteomes" id="UP001210339">
    <property type="component" value="Chromosome"/>
</dbReference>
<dbReference type="SUPFAM" id="SSF48013">
    <property type="entry name" value="NusB-like"/>
    <property type="match status" value="1"/>
</dbReference>
<proteinExistence type="inferred from homology"/>
<evidence type="ECO:0000313" key="8">
    <source>
        <dbReference type="EMBL" id="WBW50592.1"/>
    </source>
</evidence>
<protein>
    <recommendedName>
        <fullName evidence="6">Transcription antitermination protein NusB</fullName>
    </recommendedName>
    <alternativeName>
        <fullName evidence="6">Antitermination factor NusB</fullName>
    </alternativeName>
</protein>
<dbReference type="HAMAP" id="MF_00073">
    <property type="entry name" value="NusB"/>
    <property type="match status" value="1"/>
</dbReference>
<keyword evidence="9" id="KW-1185">Reference proteome</keyword>
<organism evidence="8 9">
    <name type="scientific">Peptoniphilus equinus</name>
    <dbReference type="NCBI Taxonomy" id="3016343"/>
    <lineage>
        <taxon>Bacteria</taxon>
        <taxon>Bacillati</taxon>
        <taxon>Bacillota</taxon>
        <taxon>Tissierellia</taxon>
        <taxon>Tissierellales</taxon>
        <taxon>Peptoniphilaceae</taxon>
        <taxon>Peptoniphilus</taxon>
    </lineage>
</organism>
<dbReference type="InterPro" id="IPR035926">
    <property type="entry name" value="NusB-like_sf"/>
</dbReference>
<gene>
    <name evidence="6 8" type="primary">nusB</name>
    <name evidence="8" type="ORF">O6R05_03335</name>
</gene>